<comment type="caution">
    <text evidence="2">The sequence shown here is derived from an EMBL/GenBank/DDBJ whole genome shotgun (WGS) entry which is preliminary data.</text>
</comment>
<evidence type="ECO:0000313" key="3">
    <source>
        <dbReference type="Proteomes" id="UP000481858"/>
    </source>
</evidence>
<proteinExistence type="predicted"/>
<evidence type="ECO:0000256" key="1">
    <source>
        <dbReference type="SAM" id="MobiDB-lite"/>
    </source>
</evidence>
<dbReference type="AlphaFoldDB" id="A0A7C8IPQ6"/>
<dbReference type="EMBL" id="WUBL01000120">
    <property type="protein sequence ID" value="KAF2965284.1"/>
    <property type="molecule type" value="Genomic_DNA"/>
</dbReference>
<accession>A0A7C8IPQ6</accession>
<feature type="compositionally biased region" description="Polar residues" evidence="1">
    <location>
        <begin position="154"/>
        <end position="167"/>
    </location>
</feature>
<dbReference type="Proteomes" id="UP000481858">
    <property type="component" value="Unassembled WGS sequence"/>
</dbReference>
<evidence type="ECO:0000313" key="2">
    <source>
        <dbReference type="EMBL" id="KAF2965284.1"/>
    </source>
</evidence>
<reference evidence="2 3" key="1">
    <citation type="submission" date="2019-12" db="EMBL/GenBank/DDBJ databases">
        <title>Draft genome sequence of the ascomycete Xylaria multiplex DSM 110363.</title>
        <authorList>
            <person name="Buettner E."/>
            <person name="Kellner H."/>
        </authorList>
    </citation>
    <scope>NUCLEOTIDE SEQUENCE [LARGE SCALE GENOMIC DNA]</scope>
    <source>
        <strain evidence="2 3">DSM 110363</strain>
    </source>
</reference>
<dbReference type="InParanoid" id="A0A7C8IPQ6"/>
<feature type="region of interest" description="Disordered" evidence="1">
    <location>
        <begin position="153"/>
        <end position="174"/>
    </location>
</feature>
<dbReference type="OrthoDB" id="3679184at2759"/>
<keyword evidence="3" id="KW-1185">Reference proteome</keyword>
<protein>
    <submittedName>
        <fullName evidence="2">Uncharacterized protein</fullName>
    </submittedName>
</protein>
<gene>
    <name evidence="2" type="ORF">GQX73_g8297</name>
</gene>
<sequence length="174" mass="18360">MQIEAIISTLFAVTASGAAVKSRAVNYDISGFSAFCIPHSVQCGYGFRLVPSTDAPGSNGTICGNLINGPDSLPPLPLTACFENPAYAYAIAIADGGLTLTVTSAIDANTNATGTRKREVCAIGQHEAFTDRSGRMLRGVKQGRAFAPIEKSNNKNFRSSIHKSNAPTLPRRLN</sequence>
<organism evidence="2 3">
    <name type="scientific">Xylaria multiplex</name>
    <dbReference type="NCBI Taxonomy" id="323545"/>
    <lineage>
        <taxon>Eukaryota</taxon>
        <taxon>Fungi</taxon>
        <taxon>Dikarya</taxon>
        <taxon>Ascomycota</taxon>
        <taxon>Pezizomycotina</taxon>
        <taxon>Sordariomycetes</taxon>
        <taxon>Xylariomycetidae</taxon>
        <taxon>Xylariales</taxon>
        <taxon>Xylariaceae</taxon>
        <taxon>Xylaria</taxon>
    </lineage>
</organism>
<name>A0A7C8IPQ6_9PEZI</name>